<name>A0A5U6CSQ4_SALER</name>
<dbReference type="SUPFAM" id="SSF52540">
    <property type="entry name" value="P-loop containing nucleoside triphosphate hydrolases"/>
    <property type="match status" value="1"/>
</dbReference>
<evidence type="ECO:0000313" key="1">
    <source>
        <dbReference type="EMBL" id="EBQ7317179.1"/>
    </source>
</evidence>
<dbReference type="Gene3D" id="3.40.50.300">
    <property type="entry name" value="P-loop containing nucleotide triphosphate hydrolases"/>
    <property type="match status" value="1"/>
</dbReference>
<dbReference type="GO" id="GO:0000287">
    <property type="term" value="F:magnesium ion binding"/>
    <property type="evidence" value="ECO:0007669"/>
    <property type="project" value="InterPro"/>
</dbReference>
<proteinExistence type="predicted"/>
<protein>
    <recommendedName>
        <fullName evidence="3">5'-nucleotidase</fullName>
    </recommendedName>
</protein>
<evidence type="ECO:0000313" key="2">
    <source>
        <dbReference type="EMBL" id="EBQ8535708.1"/>
    </source>
</evidence>
<dbReference type="CDD" id="cd00882">
    <property type="entry name" value="Ras_like_GTPase"/>
    <property type="match status" value="1"/>
</dbReference>
<sequence>MSKYSEIQHQLDEVSPIPKGIPKIYLLGDTGAGKTTFIRKILGTENSKFPTTRQLRTTVAPTEYVICKSTNYELTVLLKPFDEINGYVREILKEALEKSLLVEVVVMSRNSPDTGIRVLNTIRYDRLDITRSAFTAGETVADYLDAFDVDLFLTTNVEDEQKVIDSRFCAAAILKDPPSDASDIPEGQVRIAFDGDAVLFSDESELVYKTQGMAAFHAPEDAQQDIPMAIY</sequence>
<accession>A0A5U6CSQ4</accession>
<dbReference type="GO" id="GO:0005737">
    <property type="term" value="C:cytoplasm"/>
    <property type="evidence" value="ECO:0007669"/>
    <property type="project" value="InterPro"/>
</dbReference>
<dbReference type="InterPro" id="IPR010394">
    <property type="entry name" value="5-nucleotidase"/>
</dbReference>
<comment type="caution">
    <text evidence="2">The sequence shown here is derived from an EMBL/GenBank/DDBJ whole genome shotgun (WGS) entry which is preliminary data.</text>
</comment>
<dbReference type="GO" id="GO:0000166">
    <property type="term" value="F:nucleotide binding"/>
    <property type="evidence" value="ECO:0007669"/>
    <property type="project" value="InterPro"/>
</dbReference>
<reference evidence="2" key="1">
    <citation type="submission" date="2018-07" db="EMBL/GenBank/DDBJ databases">
        <authorList>
            <consortium name="GenomeTrakr network: Whole genome sequencing for foodborne pathogen traceback"/>
        </authorList>
    </citation>
    <scope>NUCLEOTIDE SEQUENCE</scope>
    <source>
        <strain evidence="2">AZ-TG93741</strain>
        <strain evidence="1">CFSAN056849</strain>
    </source>
</reference>
<dbReference type="GO" id="GO:0008253">
    <property type="term" value="F:5'-nucleotidase activity"/>
    <property type="evidence" value="ECO:0007669"/>
    <property type="project" value="InterPro"/>
</dbReference>
<dbReference type="PANTHER" id="PTHR31367:SF5">
    <property type="entry name" value="CYTOSOLIC 5'-NUCLEOTIDASE 1A"/>
    <property type="match status" value="1"/>
</dbReference>
<gene>
    <name evidence="2" type="ORF">B1L51_07820</name>
    <name evidence="1" type="ORF">BRR23_17395</name>
</gene>
<evidence type="ECO:0008006" key="3">
    <source>
        <dbReference type="Google" id="ProtNLM"/>
    </source>
</evidence>
<dbReference type="EMBL" id="AAGQHX010000003">
    <property type="protein sequence ID" value="EBQ8535708.1"/>
    <property type="molecule type" value="Genomic_DNA"/>
</dbReference>
<organism evidence="2">
    <name type="scientific">Salmonella enterica</name>
    <name type="common">Salmonella choleraesuis</name>
    <dbReference type="NCBI Taxonomy" id="28901"/>
    <lineage>
        <taxon>Bacteria</taxon>
        <taxon>Pseudomonadati</taxon>
        <taxon>Pseudomonadota</taxon>
        <taxon>Gammaproteobacteria</taxon>
        <taxon>Enterobacterales</taxon>
        <taxon>Enterobacteriaceae</taxon>
        <taxon>Salmonella</taxon>
    </lineage>
</organism>
<dbReference type="AlphaFoldDB" id="A0A5U6CSQ4"/>
<dbReference type="InterPro" id="IPR027417">
    <property type="entry name" value="P-loop_NTPase"/>
</dbReference>
<dbReference type="PANTHER" id="PTHR31367">
    <property type="entry name" value="CYTOSOLIC 5'-NUCLEOTIDASE 1 FAMILY MEMBER"/>
    <property type="match status" value="1"/>
</dbReference>
<dbReference type="Pfam" id="PF06189">
    <property type="entry name" value="5-nucleotidase"/>
    <property type="match status" value="1"/>
</dbReference>
<dbReference type="EMBL" id="AAGPYS010000028">
    <property type="protein sequence ID" value="EBQ7317179.1"/>
    <property type="molecule type" value="Genomic_DNA"/>
</dbReference>
<dbReference type="GO" id="GO:0009117">
    <property type="term" value="P:nucleotide metabolic process"/>
    <property type="evidence" value="ECO:0007669"/>
    <property type="project" value="InterPro"/>
</dbReference>